<proteinExistence type="predicted"/>
<accession>A0AAN7KWB7</accession>
<evidence type="ECO:0000256" key="1">
    <source>
        <dbReference type="SAM" id="Phobius"/>
    </source>
</evidence>
<organism evidence="2 3">
    <name type="scientific">Trapa natans</name>
    <name type="common">Water chestnut</name>
    <dbReference type="NCBI Taxonomy" id="22666"/>
    <lineage>
        <taxon>Eukaryota</taxon>
        <taxon>Viridiplantae</taxon>
        <taxon>Streptophyta</taxon>
        <taxon>Embryophyta</taxon>
        <taxon>Tracheophyta</taxon>
        <taxon>Spermatophyta</taxon>
        <taxon>Magnoliopsida</taxon>
        <taxon>eudicotyledons</taxon>
        <taxon>Gunneridae</taxon>
        <taxon>Pentapetalae</taxon>
        <taxon>rosids</taxon>
        <taxon>malvids</taxon>
        <taxon>Myrtales</taxon>
        <taxon>Lythraceae</taxon>
        <taxon>Trapa</taxon>
    </lineage>
</organism>
<reference evidence="2 3" key="1">
    <citation type="journal article" date="2023" name="Hortic Res">
        <title>Pangenome of water caltrop reveals structural variations and asymmetric subgenome divergence after allopolyploidization.</title>
        <authorList>
            <person name="Zhang X."/>
            <person name="Chen Y."/>
            <person name="Wang L."/>
            <person name="Yuan Y."/>
            <person name="Fang M."/>
            <person name="Shi L."/>
            <person name="Lu R."/>
            <person name="Comes H.P."/>
            <person name="Ma Y."/>
            <person name="Chen Y."/>
            <person name="Huang G."/>
            <person name="Zhou Y."/>
            <person name="Zheng Z."/>
            <person name="Qiu Y."/>
        </authorList>
    </citation>
    <scope>NUCLEOTIDE SEQUENCE [LARGE SCALE GENOMIC DNA]</scope>
    <source>
        <strain evidence="2">F231</strain>
    </source>
</reference>
<name>A0AAN7KWB7_TRANT</name>
<dbReference type="EMBL" id="JAXQNO010000019">
    <property type="protein sequence ID" value="KAK4774281.1"/>
    <property type="molecule type" value="Genomic_DNA"/>
</dbReference>
<keyword evidence="3" id="KW-1185">Reference proteome</keyword>
<gene>
    <name evidence="2" type="ORF">SAY86_009216</name>
</gene>
<evidence type="ECO:0000313" key="2">
    <source>
        <dbReference type="EMBL" id="KAK4774281.1"/>
    </source>
</evidence>
<keyword evidence="1" id="KW-0472">Membrane</keyword>
<dbReference type="Proteomes" id="UP001346149">
    <property type="component" value="Unassembled WGS sequence"/>
</dbReference>
<feature type="transmembrane region" description="Helical" evidence="1">
    <location>
        <begin position="70"/>
        <end position="89"/>
    </location>
</feature>
<protein>
    <submittedName>
        <fullName evidence="2">Uncharacterized protein</fullName>
    </submittedName>
</protein>
<sequence>MPSSSSSTLQLTAFPSLGFGYPTLSSGVAYMSSSSGSSMHVASPGNPIYQTSSPASYSYLLTSNYTTSTMQVALPFPRVIIAMVFLVLFCRSSDAYTVLCYLRHDHQNEGLGFFEIVSKFFHKVALIHSFKALGVILI</sequence>
<comment type="caution">
    <text evidence="2">The sequence shown here is derived from an EMBL/GenBank/DDBJ whole genome shotgun (WGS) entry which is preliminary data.</text>
</comment>
<keyword evidence="1" id="KW-1133">Transmembrane helix</keyword>
<dbReference type="AlphaFoldDB" id="A0AAN7KWB7"/>
<keyword evidence="1" id="KW-0812">Transmembrane</keyword>
<evidence type="ECO:0000313" key="3">
    <source>
        <dbReference type="Proteomes" id="UP001346149"/>
    </source>
</evidence>